<dbReference type="SUPFAM" id="SSF56112">
    <property type="entry name" value="Protein kinase-like (PK-like)"/>
    <property type="match status" value="1"/>
</dbReference>
<evidence type="ECO:0000313" key="2">
    <source>
        <dbReference type="Proteomes" id="UP000468687"/>
    </source>
</evidence>
<accession>A0A6P0HJX0</accession>
<dbReference type="Proteomes" id="UP000468687">
    <property type="component" value="Unassembled WGS sequence"/>
</dbReference>
<proteinExistence type="predicted"/>
<dbReference type="RefSeq" id="WP_163772458.1">
    <property type="nucleotide sequence ID" value="NZ_JAAGXA010000007.1"/>
</dbReference>
<gene>
    <name evidence="1" type="ORF">G3T38_11550</name>
</gene>
<keyword evidence="2" id="KW-1185">Reference proteome</keyword>
<reference evidence="1 2" key="1">
    <citation type="journal article" date="2014" name="Int. J. Syst. Evol. Microbiol.">
        <title>Nocardioides zeae sp. nov., isolated from the stem of Zea mays.</title>
        <authorList>
            <person name="Glaeser S.P."/>
            <person name="McInroy J.A."/>
            <person name="Busse H.J."/>
            <person name="Kampfer P."/>
        </authorList>
    </citation>
    <scope>NUCLEOTIDE SEQUENCE [LARGE SCALE GENOMIC DNA]</scope>
    <source>
        <strain evidence="1 2">JCM 30728</strain>
    </source>
</reference>
<protein>
    <recommendedName>
        <fullName evidence="3">Aminoglycoside phosphotransferase domain-containing protein</fullName>
    </recommendedName>
</protein>
<evidence type="ECO:0000313" key="1">
    <source>
        <dbReference type="EMBL" id="NEN78911.1"/>
    </source>
</evidence>
<dbReference type="AlphaFoldDB" id="A0A6P0HJX0"/>
<comment type="caution">
    <text evidence="1">The sequence shown here is derived from an EMBL/GenBank/DDBJ whole genome shotgun (WGS) entry which is preliminary data.</text>
</comment>
<organism evidence="1 2">
    <name type="scientific">Nocardioides zeae</name>
    <dbReference type="NCBI Taxonomy" id="1457234"/>
    <lineage>
        <taxon>Bacteria</taxon>
        <taxon>Bacillati</taxon>
        <taxon>Actinomycetota</taxon>
        <taxon>Actinomycetes</taxon>
        <taxon>Propionibacteriales</taxon>
        <taxon>Nocardioidaceae</taxon>
        <taxon>Nocardioides</taxon>
    </lineage>
</organism>
<evidence type="ECO:0008006" key="3">
    <source>
        <dbReference type="Google" id="ProtNLM"/>
    </source>
</evidence>
<dbReference type="EMBL" id="JAAGXA010000007">
    <property type="protein sequence ID" value="NEN78911.1"/>
    <property type="molecule type" value="Genomic_DNA"/>
</dbReference>
<dbReference type="InterPro" id="IPR011009">
    <property type="entry name" value="Kinase-like_dom_sf"/>
</dbReference>
<name>A0A6P0HJX0_9ACTN</name>
<sequence length="441" mass="47367">MALVMHVAPGEVEGRGHAPDPDPAWARTAAVVWPSVDEPGRTAARPAARRRRGDVPRERYRLVRFEGRVRFAVDAGLGRRARRAVLRYGNDLRAPSRRWARRLVGSWFLLGAGDRVGDLVAVPGDDDALGLRTAAAAALGCDEGTVHLSFAVIDREGSARPTVLVSDGRGRPRLFLKVGAGAARLAALEREHDATDVAAARSHREDVGILVPRPVLLHRAGQGGALGLTPLPDDVTPVDAEDPTPTWRVLDRLVAAGPTSAPRLEDSPWLRRLLADARGLRDGRGPLGVPVGPVVAHLGRRAVEMAAEYHRHHGDAFLLHGLRHGDWSPWNLGWTGTGAQRRLVAWDWEFGEAEAPVALDRHNWQFARATSVDRVAAGPAARALLERSTTDGPAALGTSPLTARLFLLDMAVRRALLAAAGERRAVEAASALLDVLAADVV</sequence>